<proteinExistence type="predicted"/>
<keyword evidence="2" id="KW-1185">Reference proteome</keyword>
<protein>
    <recommendedName>
        <fullName evidence="3">YhfH family protein</fullName>
    </recommendedName>
</protein>
<sequence>MQENEQQLATEDTYQMCAVCGSELQQYEWHYQECDRCLTQVEE</sequence>
<reference evidence="1" key="1">
    <citation type="submission" date="2022-03" db="EMBL/GenBank/DDBJ databases">
        <title>Draft Genome Sequence of Firmicute Strain S0AB, a Heterotrophic Iron/Sulfur-Oxidizing Extreme Acidophile.</title>
        <authorList>
            <person name="Vergara E."/>
            <person name="Pakostova E."/>
            <person name="Johnson D.B."/>
            <person name="Holmes D.S."/>
        </authorList>
    </citation>
    <scope>NUCLEOTIDE SEQUENCE</scope>
    <source>
        <strain evidence="1">S0AB</strain>
    </source>
</reference>
<organism evidence="1 2">
    <name type="scientific">Sulfoacidibacillus ferrooxidans</name>
    <dbReference type="NCBI Taxonomy" id="2005001"/>
    <lineage>
        <taxon>Bacteria</taxon>
        <taxon>Bacillati</taxon>
        <taxon>Bacillota</taxon>
        <taxon>Bacilli</taxon>
        <taxon>Bacillales</taxon>
        <taxon>Alicyclobacillaceae</taxon>
        <taxon>Sulfoacidibacillus</taxon>
    </lineage>
</organism>
<name>A0A9X1VBI9_9BACL</name>
<comment type="caution">
    <text evidence="1">The sequence shown here is derived from an EMBL/GenBank/DDBJ whole genome shotgun (WGS) entry which is preliminary data.</text>
</comment>
<dbReference type="EMBL" id="JALBUF010000005">
    <property type="protein sequence ID" value="MCI0183553.1"/>
    <property type="molecule type" value="Genomic_DNA"/>
</dbReference>
<evidence type="ECO:0000313" key="2">
    <source>
        <dbReference type="Proteomes" id="UP001139263"/>
    </source>
</evidence>
<dbReference type="AlphaFoldDB" id="A0A9X1VBI9"/>
<gene>
    <name evidence="1" type="ORF">MM817_01836</name>
</gene>
<evidence type="ECO:0008006" key="3">
    <source>
        <dbReference type="Google" id="ProtNLM"/>
    </source>
</evidence>
<dbReference type="RefSeq" id="WP_272879872.1">
    <property type="nucleotide sequence ID" value="NZ_JALBUF010000005.1"/>
</dbReference>
<evidence type="ECO:0000313" key="1">
    <source>
        <dbReference type="EMBL" id="MCI0183553.1"/>
    </source>
</evidence>
<accession>A0A9X1VBI9</accession>
<dbReference type="Proteomes" id="UP001139263">
    <property type="component" value="Unassembled WGS sequence"/>
</dbReference>